<dbReference type="Pfam" id="PF00535">
    <property type="entry name" value="Glycos_transf_2"/>
    <property type="match status" value="1"/>
</dbReference>
<dbReference type="InterPro" id="IPR001173">
    <property type="entry name" value="Glyco_trans_2-like"/>
</dbReference>
<feature type="domain" description="Glycosyltransferase subfamily 4-like N-terminal" evidence="3">
    <location>
        <begin position="34"/>
        <end position="197"/>
    </location>
</feature>
<feature type="region of interest" description="Disordered" evidence="1">
    <location>
        <begin position="854"/>
        <end position="874"/>
    </location>
</feature>
<proteinExistence type="predicted"/>
<protein>
    <recommendedName>
        <fullName evidence="6">Glycosyltransferase</fullName>
    </recommendedName>
</protein>
<feature type="region of interest" description="Disordered" evidence="1">
    <location>
        <begin position="828"/>
        <end position="847"/>
    </location>
</feature>
<dbReference type="InterPro" id="IPR050834">
    <property type="entry name" value="Glycosyltransf_2"/>
</dbReference>
<sequence>MIQAKIASGETRVPGTGLRIAIVTEEFAGVTGGGGIGTCARGLCIALSDAGYEVEVVITHGDFRQPVKYQNVGSHQVKLISLAHLFAARHYGPGDSITKAYFAYEYLAGEDYDIVHCNEWRGSGYFLALAKRQGLVRSYIITHTHGSSEWVRKHNSRLPDLHDLELEAIERAQIENSDLVVSPSRYLLDWYQQGGVRLPEHVVINWILPQWVERADQARPTVAPLSTSPVRPGTINELIFFGRHEPRKGFPLFLKAVASRPELSGLSLTFIGRFDRIEREFTGSMALRHLAGHAGRIKFINTLAQKEALDYIGKRPHALCVMPSLIENSPCTVGECFTLGVPFIAGRVGGTGELLRADSVEDALCPTEVDALAEALQSAVLNGMPTLISTLDPEAIVARWTELHKQIRRRLADVQAATQLTAPTPLVTICLVHYERPSLLRRALKGIAAQTYGAIEVVLVDDGSRSKAAQAMLESITTEAFPFPIKVVRSKNRYLGAARNLAAQHAQGEWLIFHDDDNIAEPHQVETFVRAALNGGYDVLTSQYLVFEDSDGPESATVRFFPMGLGGTFSFFRNRFGDANCLIKREVFQAIGGFTELRGVGWEDWELFLKLHLAGYRMALVPEPLFRYRVSGDGMLATGSLHANNRRIFDAAAHATAFDVNLLEYARRAEVEQLVLDKTWDMLGRQQFGELRRNLMAADPNGDPAREKLFDLAVSLGRIDDAVELGLTSPSLREKLFDLVRYSRNRRFTRLEVTARTEVLTPDGAGAVYVEGWLSDPGLCLQDRSVRVGSDLYRIAVCSRVTRHDVSRWLKMSDELLLGFRAILLRLPPEDGPPPKPDTPRSVRPNPLRFPILSRRRAAPSSEKSARWSPPGLELANGTQGGPPIVIIPDGKPLDVTAIKGHVDAIESGSYYDVTSLKREGREFTGRLEIAVAQASRVLACRFPDEVSEAQFMSDGLKYLDFESLDLTSHQDEGPKSALFVTSHQGAISVTIYEKHYAG</sequence>
<dbReference type="Gene3D" id="3.40.50.2000">
    <property type="entry name" value="Glycogen Phosphorylase B"/>
    <property type="match status" value="2"/>
</dbReference>
<dbReference type="RefSeq" id="WP_238233647.1">
    <property type="nucleotide sequence ID" value="NZ_BPQQ01000005.1"/>
</dbReference>
<reference evidence="4" key="1">
    <citation type="journal article" date="2021" name="Front. Microbiol.">
        <title>Comprehensive Comparative Genomics and Phenotyping of Methylobacterium Species.</title>
        <authorList>
            <person name="Alessa O."/>
            <person name="Ogura Y."/>
            <person name="Fujitani Y."/>
            <person name="Takami H."/>
            <person name="Hayashi T."/>
            <person name="Sahin N."/>
            <person name="Tani A."/>
        </authorList>
    </citation>
    <scope>NUCLEOTIDE SEQUENCE</scope>
    <source>
        <strain evidence="4">DSM 17168</strain>
    </source>
</reference>
<evidence type="ECO:0000313" key="5">
    <source>
        <dbReference type="Proteomes" id="UP001055153"/>
    </source>
</evidence>
<dbReference type="CDD" id="cd00761">
    <property type="entry name" value="Glyco_tranf_GTA_type"/>
    <property type="match status" value="1"/>
</dbReference>
<accession>A0ABQ4SAK7</accession>
<name>A0ABQ4SAK7_9HYPH</name>
<keyword evidence="5" id="KW-1185">Reference proteome</keyword>
<dbReference type="SUPFAM" id="SSF53448">
    <property type="entry name" value="Nucleotide-diphospho-sugar transferases"/>
    <property type="match status" value="1"/>
</dbReference>
<dbReference type="InterPro" id="IPR028098">
    <property type="entry name" value="Glyco_trans_4-like_N"/>
</dbReference>
<dbReference type="SUPFAM" id="SSF53756">
    <property type="entry name" value="UDP-Glycosyltransferase/glycogen phosphorylase"/>
    <property type="match status" value="1"/>
</dbReference>
<dbReference type="Pfam" id="PF13439">
    <property type="entry name" value="Glyco_transf_4"/>
    <property type="match status" value="1"/>
</dbReference>
<evidence type="ECO:0000259" key="3">
    <source>
        <dbReference type="Pfam" id="PF13439"/>
    </source>
</evidence>
<evidence type="ECO:0000259" key="2">
    <source>
        <dbReference type="Pfam" id="PF00535"/>
    </source>
</evidence>
<dbReference type="EMBL" id="BPQQ01000005">
    <property type="protein sequence ID" value="GJD98700.1"/>
    <property type="molecule type" value="Genomic_DNA"/>
</dbReference>
<reference evidence="4" key="2">
    <citation type="submission" date="2021-08" db="EMBL/GenBank/DDBJ databases">
        <authorList>
            <person name="Tani A."/>
            <person name="Ola A."/>
            <person name="Ogura Y."/>
            <person name="Katsura K."/>
            <person name="Hayashi T."/>
        </authorList>
    </citation>
    <scope>NUCLEOTIDE SEQUENCE</scope>
    <source>
        <strain evidence="4">DSM 17168</strain>
    </source>
</reference>
<dbReference type="InterPro" id="IPR029044">
    <property type="entry name" value="Nucleotide-diphossugar_trans"/>
</dbReference>
<organism evidence="4 5">
    <name type="scientific">Methylobacterium isbiliense</name>
    <dbReference type="NCBI Taxonomy" id="315478"/>
    <lineage>
        <taxon>Bacteria</taxon>
        <taxon>Pseudomonadati</taxon>
        <taxon>Pseudomonadota</taxon>
        <taxon>Alphaproteobacteria</taxon>
        <taxon>Hyphomicrobiales</taxon>
        <taxon>Methylobacteriaceae</taxon>
        <taxon>Methylobacterium</taxon>
    </lineage>
</organism>
<dbReference type="Proteomes" id="UP001055153">
    <property type="component" value="Unassembled WGS sequence"/>
</dbReference>
<feature type="domain" description="Glycosyltransferase 2-like" evidence="2">
    <location>
        <begin position="428"/>
        <end position="559"/>
    </location>
</feature>
<dbReference type="CDD" id="cd03801">
    <property type="entry name" value="GT4_PimA-like"/>
    <property type="match status" value="1"/>
</dbReference>
<dbReference type="PANTHER" id="PTHR43685">
    <property type="entry name" value="GLYCOSYLTRANSFERASE"/>
    <property type="match status" value="1"/>
</dbReference>
<comment type="caution">
    <text evidence="4">The sequence shown here is derived from an EMBL/GenBank/DDBJ whole genome shotgun (WGS) entry which is preliminary data.</text>
</comment>
<dbReference type="Pfam" id="PF13692">
    <property type="entry name" value="Glyco_trans_1_4"/>
    <property type="match status" value="1"/>
</dbReference>
<dbReference type="Gene3D" id="3.90.550.10">
    <property type="entry name" value="Spore Coat Polysaccharide Biosynthesis Protein SpsA, Chain A"/>
    <property type="match status" value="1"/>
</dbReference>
<evidence type="ECO:0000256" key="1">
    <source>
        <dbReference type="SAM" id="MobiDB-lite"/>
    </source>
</evidence>
<dbReference type="PANTHER" id="PTHR43685:SF2">
    <property type="entry name" value="GLYCOSYLTRANSFERASE 2-LIKE DOMAIN-CONTAINING PROTEIN"/>
    <property type="match status" value="1"/>
</dbReference>
<gene>
    <name evidence="4" type="ORF">GMJLKIPL_0611</name>
</gene>
<evidence type="ECO:0008006" key="6">
    <source>
        <dbReference type="Google" id="ProtNLM"/>
    </source>
</evidence>
<evidence type="ECO:0000313" key="4">
    <source>
        <dbReference type="EMBL" id="GJD98700.1"/>
    </source>
</evidence>